<keyword evidence="7" id="KW-1185">Reference proteome</keyword>
<proteinExistence type="predicted"/>
<feature type="domain" description="4-O-methyl-glucuronoyl methylesterase-like" evidence="5">
    <location>
        <begin position="241"/>
        <end position="394"/>
    </location>
</feature>
<evidence type="ECO:0000256" key="3">
    <source>
        <dbReference type="ARBA" id="ARBA00022801"/>
    </source>
</evidence>
<dbReference type="Pfam" id="PF22244">
    <property type="entry name" value="GCE_fung"/>
    <property type="match status" value="1"/>
</dbReference>
<evidence type="ECO:0000256" key="1">
    <source>
        <dbReference type="ARBA" id="ARBA00022487"/>
    </source>
</evidence>
<organism evidence="6 7">
    <name type="scientific">Algoriphagus oliviformis</name>
    <dbReference type="NCBI Taxonomy" id="2811231"/>
    <lineage>
        <taxon>Bacteria</taxon>
        <taxon>Pseudomonadati</taxon>
        <taxon>Bacteroidota</taxon>
        <taxon>Cytophagia</taxon>
        <taxon>Cytophagales</taxon>
        <taxon>Cyclobacteriaceae</taxon>
        <taxon>Algoriphagus</taxon>
    </lineage>
</organism>
<dbReference type="InterPro" id="IPR054579">
    <property type="entry name" value="GCE-like_dom"/>
</dbReference>
<feature type="signal peptide" evidence="4">
    <location>
        <begin position="1"/>
        <end position="19"/>
    </location>
</feature>
<keyword evidence="1" id="KW-0719">Serine esterase</keyword>
<dbReference type="SUPFAM" id="SSF53474">
    <property type="entry name" value="alpha/beta-Hydrolases"/>
    <property type="match status" value="1"/>
</dbReference>
<dbReference type="Gene3D" id="3.40.50.1820">
    <property type="entry name" value="alpha/beta hydrolase"/>
    <property type="match status" value="1"/>
</dbReference>
<feature type="chain" id="PRO_5045561737" evidence="4">
    <location>
        <begin position="20"/>
        <end position="441"/>
    </location>
</feature>
<dbReference type="Proteomes" id="UP000664317">
    <property type="component" value="Unassembled WGS sequence"/>
</dbReference>
<dbReference type="InterPro" id="IPR029058">
    <property type="entry name" value="AB_hydrolase_fold"/>
</dbReference>
<keyword evidence="2 4" id="KW-0732">Signal</keyword>
<protein>
    <submittedName>
        <fullName evidence="6">Acetylxylan esterase</fullName>
    </submittedName>
</protein>
<evidence type="ECO:0000256" key="2">
    <source>
        <dbReference type="ARBA" id="ARBA00022729"/>
    </source>
</evidence>
<evidence type="ECO:0000259" key="5">
    <source>
        <dbReference type="Pfam" id="PF22244"/>
    </source>
</evidence>
<sequence length="441" mass="48694">MKPTIFLFLSLFLAFPAKSQMSQQQRDSLNTLTQADHQLMLERLGIDALRAGPSGNPQAPNAANADESKVRLENMPEPLVFESGKPVKNAKDWEKRKRELFELFDEEMYGRTPENLPSVKWELVWEKDSLIGGVLATYKKMKGIVDNSSFPRISVAIDFDYAVPKNVDKSVPVVMEFGWIWPAGMQRPSTPPEPTWQEQVLAAGWGFGVIIPTSYQADNGAGLRSGIIGLVNQGEPRKLDDWGTLKAWGWGASRALDLLEKDPKVDAKKVVIEGLSRYGKAALVTLAYDPRFAVGLIGSSGAGGAKLLHRVFGEQIENLASSGEYHWFAPNFINYAGPLDQDDLPVDAHELIALCAPRPMFISVGSPTVEGQWIDGKGMFDAAVLAGPVYDLLGKKPLSVTEFPPIQTLVEGDLAFRQHEGGHTVGPNWPYFIEWANRYLD</sequence>
<evidence type="ECO:0000313" key="7">
    <source>
        <dbReference type="Proteomes" id="UP000664317"/>
    </source>
</evidence>
<dbReference type="EMBL" id="JAFKCT010000001">
    <property type="protein sequence ID" value="MBN7809819.1"/>
    <property type="molecule type" value="Genomic_DNA"/>
</dbReference>
<evidence type="ECO:0000256" key="4">
    <source>
        <dbReference type="SAM" id="SignalP"/>
    </source>
</evidence>
<dbReference type="RefSeq" id="WP_206576617.1">
    <property type="nucleotide sequence ID" value="NZ_JAFKCT010000001.1"/>
</dbReference>
<evidence type="ECO:0000313" key="6">
    <source>
        <dbReference type="EMBL" id="MBN7809819.1"/>
    </source>
</evidence>
<comment type="caution">
    <text evidence="6">The sequence shown here is derived from an EMBL/GenBank/DDBJ whole genome shotgun (WGS) entry which is preliminary data.</text>
</comment>
<reference evidence="6 7" key="1">
    <citation type="submission" date="2021-03" db="EMBL/GenBank/DDBJ databases">
        <title>novel species isolated from a fishpond in China.</title>
        <authorList>
            <person name="Lu H."/>
            <person name="Cai Z."/>
        </authorList>
    </citation>
    <scope>NUCLEOTIDE SEQUENCE [LARGE SCALE GENOMIC DNA]</scope>
    <source>
        <strain evidence="6 7">H41</strain>
    </source>
</reference>
<accession>A0ABS3BZK2</accession>
<gene>
    <name evidence="6" type="ORF">J0A68_02565</name>
</gene>
<name>A0ABS3BZK2_9BACT</name>
<keyword evidence="3" id="KW-0378">Hydrolase</keyword>